<dbReference type="OrthoDB" id="426128at2759"/>
<evidence type="ECO:0000313" key="2">
    <source>
        <dbReference type="Proteomes" id="UP000037460"/>
    </source>
</evidence>
<comment type="caution">
    <text evidence="1">The sequence shown here is derived from an EMBL/GenBank/DDBJ whole genome shotgun (WGS) entry which is preliminary data.</text>
</comment>
<dbReference type="Pfam" id="PF00300">
    <property type="entry name" value="His_Phos_1"/>
    <property type="match status" value="1"/>
</dbReference>
<dbReference type="PANTHER" id="PTHR46192">
    <property type="entry name" value="BROAD-RANGE ACID PHOSPHATASE DET1"/>
    <property type="match status" value="1"/>
</dbReference>
<gene>
    <name evidence="1" type="ORF">Ctob_013390</name>
</gene>
<dbReference type="Gene3D" id="3.40.50.1440">
    <property type="entry name" value="Tubulin/FtsZ, GTPase domain"/>
    <property type="match status" value="1"/>
</dbReference>
<dbReference type="InterPro" id="IPR029033">
    <property type="entry name" value="His_PPase_superfam"/>
</dbReference>
<reference evidence="2" key="1">
    <citation type="journal article" date="2015" name="PLoS Genet.">
        <title>Genome Sequence and Transcriptome Analyses of Chrysochromulina tobin: Metabolic Tools for Enhanced Algal Fitness in the Prominent Order Prymnesiales (Haptophyceae).</title>
        <authorList>
            <person name="Hovde B.T."/>
            <person name="Deodato C.R."/>
            <person name="Hunsperger H.M."/>
            <person name="Ryken S.A."/>
            <person name="Yost W."/>
            <person name="Jha R.K."/>
            <person name="Patterson J."/>
            <person name="Monnat R.J. Jr."/>
            <person name="Barlow S.B."/>
            <person name="Starkenburg S.R."/>
            <person name="Cattolico R.A."/>
        </authorList>
    </citation>
    <scope>NUCLEOTIDE SEQUENCE</scope>
    <source>
        <strain evidence="2">CCMP291</strain>
    </source>
</reference>
<feature type="non-terminal residue" evidence="1">
    <location>
        <position position="192"/>
    </location>
</feature>
<dbReference type="SUPFAM" id="SSF52490">
    <property type="entry name" value="Tubulin nucleotide-binding domain-like"/>
    <property type="match status" value="1"/>
</dbReference>
<dbReference type="AlphaFoldDB" id="A0A0M0JZE3"/>
<accession>A0A0M0JZE3</accession>
<dbReference type="Gene3D" id="3.40.50.1240">
    <property type="entry name" value="Phosphoglycerate mutase-like"/>
    <property type="match status" value="1"/>
</dbReference>
<dbReference type="Proteomes" id="UP000037460">
    <property type="component" value="Unassembled WGS sequence"/>
</dbReference>
<dbReference type="EMBL" id="JWZX01001872">
    <property type="protein sequence ID" value="KOO32006.1"/>
    <property type="molecule type" value="Genomic_DNA"/>
</dbReference>
<dbReference type="SUPFAM" id="SSF53254">
    <property type="entry name" value="Phosphoglycerate mutase-like"/>
    <property type="match status" value="1"/>
</dbReference>
<evidence type="ECO:0000313" key="1">
    <source>
        <dbReference type="EMBL" id="KOO32006.1"/>
    </source>
</evidence>
<dbReference type="InterPro" id="IPR013078">
    <property type="entry name" value="His_Pase_superF_clade-1"/>
</dbReference>
<keyword evidence="2" id="KW-1185">Reference proteome</keyword>
<proteinExistence type="predicted"/>
<organism evidence="1 2">
    <name type="scientific">Chrysochromulina tobinii</name>
    <dbReference type="NCBI Taxonomy" id="1460289"/>
    <lineage>
        <taxon>Eukaryota</taxon>
        <taxon>Haptista</taxon>
        <taxon>Haptophyta</taxon>
        <taxon>Prymnesiophyceae</taxon>
        <taxon>Prymnesiales</taxon>
        <taxon>Chrysochromulinaceae</taxon>
        <taxon>Chrysochromulina</taxon>
    </lineage>
</organism>
<sequence>MLQAGFRGQNVEVTHEPRLREQDFGNFQDPEAMDAVFAERQKFGRFYYRFPNGEAGTDVFDRMSDFQSMLFQTMDATPSSSSSKPPKNYVIVTHGLLMRIFLMCYLRWTVQEFEQVWNPSNCEIWVLNRLAPSGEYELAGRWRASPYGGTFVDIKYGRNRNQRLADFMKLQGGQCGNQIGAKFWEVVSDEHG</sequence>
<name>A0A0M0JZE3_9EUKA</name>
<dbReference type="InterPro" id="IPR036525">
    <property type="entry name" value="Tubulin/FtsZ_GTPase_sf"/>
</dbReference>
<protein>
    <submittedName>
        <fullName evidence="1">Phosphoglycerate bisphosphoglycerate mutase family protein</fullName>
    </submittedName>
</protein>
<dbReference type="InterPro" id="IPR052765">
    <property type="entry name" value="PGM-Related"/>
</dbReference>